<dbReference type="EMBL" id="QFYS01000001">
    <property type="protein sequence ID" value="RAK69097.1"/>
    <property type="molecule type" value="Genomic_DNA"/>
</dbReference>
<comment type="caution">
    <text evidence="2">The sequence shown here is derived from an EMBL/GenBank/DDBJ whole genome shotgun (WGS) entry which is preliminary data.</text>
</comment>
<dbReference type="Proteomes" id="UP000249524">
    <property type="component" value="Unassembled WGS sequence"/>
</dbReference>
<accession>A0A328BPW4</accession>
<feature type="compositionally biased region" description="Pro residues" evidence="1">
    <location>
        <begin position="183"/>
        <end position="194"/>
    </location>
</feature>
<evidence type="ECO:0000313" key="2">
    <source>
        <dbReference type="EMBL" id="RAK69097.1"/>
    </source>
</evidence>
<reference evidence="2 3" key="1">
    <citation type="submission" date="2018-05" db="EMBL/GenBank/DDBJ databases">
        <authorList>
            <person name="Lanie J.A."/>
            <person name="Ng W.-L."/>
            <person name="Kazmierczak K.M."/>
            <person name="Andrzejewski T.M."/>
            <person name="Davidsen T.M."/>
            <person name="Wayne K.J."/>
            <person name="Tettelin H."/>
            <person name="Glass J.I."/>
            <person name="Rusch D."/>
            <person name="Podicherti R."/>
            <person name="Tsui H.-C.T."/>
            <person name="Winkler M.E."/>
        </authorList>
    </citation>
    <scope>NUCLEOTIDE SEQUENCE [LARGE SCALE GENOMIC DNA]</scope>
    <source>
        <strain evidence="2 3">BUT-10</strain>
    </source>
</reference>
<gene>
    <name evidence="2" type="ORF">DJ019_03570</name>
</gene>
<proteinExistence type="predicted"/>
<evidence type="ECO:0000256" key="1">
    <source>
        <dbReference type="SAM" id="MobiDB-lite"/>
    </source>
</evidence>
<sequence length="215" mass="23415">MRAAEKLDVAIEAADEPETLTALVGSLHKVGRALRTSIALEAKLERDAAADARAAAEAGEARAGRAVETRKARVRDAVERRIWTELDPAEAEVWTADFDERLETEALDDAFTDEPLDDQVERLARDLGLTGACDHEYLPRALRPAPRPAYRSRAAWDVDFAALYRRGDDAEDDDPDPDGTAGDPPPANPPPGGHPPGDRPPRLAPPMDLPSWETD</sequence>
<keyword evidence="3" id="KW-1185">Reference proteome</keyword>
<dbReference type="AlphaFoldDB" id="A0A328BPW4"/>
<protein>
    <submittedName>
        <fullName evidence="2">Uncharacterized protein</fullName>
    </submittedName>
</protein>
<feature type="region of interest" description="Disordered" evidence="1">
    <location>
        <begin position="165"/>
        <end position="215"/>
    </location>
</feature>
<name>A0A328BPW4_9CAUL</name>
<evidence type="ECO:0000313" key="3">
    <source>
        <dbReference type="Proteomes" id="UP000249524"/>
    </source>
</evidence>
<organism evidence="2 3">
    <name type="scientific">Phenylobacterium kunshanense</name>
    <dbReference type="NCBI Taxonomy" id="1445034"/>
    <lineage>
        <taxon>Bacteria</taxon>
        <taxon>Pseudomonadati</taxon>
        <taxon>Pseudomonadota</taxon>
        <taxon>Alphaproteobacteria</taxon>
        <taxon>Caulobacterales</taxon>
        <taxon>Caulobacteraceae</taxon>
        <taxon>Phenylobacterium</taxon>
    </lineage>
</organism>